<evidence type="ECO:0000313" key="2">
    <source>
        <dbReference type="EMBL" id="SIT27277.1"/>
    </source>
</evidence>
<sequence>MATLSSKHKNMDLKTLNRIDKLRRLKSRGPQTPKWLKPYHLLIVAFLAVFTFGAFIKILELNQQ</sequence>
<keyword evidence="1" id="KW-0812">Transmembrane</keyword>
<dbReference type="EMBL" id="FTOV01000021">
    <property type="protein sequence ID" value="SIT27277.1"/>
    <property type="molecule type" value="Genomic_DNA"/>
</dbReference>
<organism evidence="2 3">
    <name type="scientific">Chryseobacterium gambrini</name>
    <dbReference type="NCBI Taxonomy" id="373672"/>
    <lineage>
        <taxon>Bacteria</taxon>
        <taxon>Pseudomonadati</taxon>
        <taxon>Bacteroidota</taxon>
        <taxon>Flavobacteriia</taxon>
        <taxon>Flavobacteriales</taxon>
        <taxon>Weeksellaceae</taxon>
        <taxon>Chryseobacterium group</taxon>
        <taxon>Chryseobacterium</taxon>
    </lineage>
</organism>
<feature type="transmembrane region" description="Helical" evidence="1">
    <location>
        <begin position="39"/>
        <end position="59"/>
    </location>
</feature>
<keyword evidence="1" id="KW-1133">Transmembrane helix</keyword>
<name>A0A1N7QXU9_9FLAO</name>
<evidence type="ECO:0000313" key="3">
    <source>
        <dbReference type="Proteomes" id="UP000185781"/>
    </source>
</evidence>
<dbReference type="AlphaFoldDB" id="A0A1N7QXU9"/>
<keyword evidence="1" id="KW-0472">Membrane</keyword>
<evidence type="ECO:0000256" key="1">
    <source>
        <dbReference type="SAM" id="Phobius"/>
    </source>
</evidence>
<accession>A0A1N7QXU9</accession>
<gene>
    <name evidence="2" type="ORF">SAMN05421785_1213</name>
</gene>
<dbReference type="STRING" id="373672.SAMN05421785_1213"/>
<reference evidence="2 3" key="1">
    <citation type="submission" date="2017-01" db="EMBL/GenBank/DDBJ databases">
        <authorList>
            <person name="Mah S.A."/>
            <person name="Swanson W.J."/>
            <person name="Moy G.W."/>
            <person name="Vacquier V.D."/>
        </authorList>
    </citation>
    <scope>NUCLEOTIDE SEQUENCE [LARGE SCALE GENOMIC DNA]</scope>
    <source>
        <strain evidence="2 3">DSM 18014</strain>
    </source>
</reference>
<dbReference type="Proteomes" id="UP000185781">
    <property type="component" value="Unassembled WGS sequence"/>
</dbReference>
<proteinExistence type="predicted"/>
<protein>
    <submittedName>
        <fullName evidence="2">Uncharacterized protein</fullName>
    </submittedName>
</protein>